<keyword evidence="7 11" id="KW-0249">Electron transport</keyword>
<dbReference type="GO" id="GO:0045275">
    <property type="term" value="C:respiratory chain complex III"/>
    <property type="evidence" value="ECO:0007669"/>
    <property type="project" value="UniProtKB-UniRule"/>
</dbReference>
<comment type="similarity">
    <text evidence="2 11">Belongs to the UQCRQ/QCR8 family.</text>
</comment>
<sequence>MSRPQAALATWWKKYAPESGRVVRTLSPYEQRPVDYLIKSAPQKALRKVQENALMLVPSFLLLWGTVAWSKAENDRYHRSHWA</sequence>
<reference evidence="12 13" key="1">
    <citation type="journal article" date="2014" name="Genome Biol. Evol.">
        <title>The secreted proteins of Achlya hypogyna and Thraustotheca clavata identify the ancestral oomycete secretome and reveal gene acquisitions by horizontal gene transfer.</title>
        <authorList>
            <person name="Misner I."/>
            <person name="Blouin N."/>
            <person name="Leonard G."/>
            <person name="Richards T.A."/>
            <person name="Lane C.E."/>
        </authorList>
    </citation>
    <scope>NUCLEOTIDE SEQUENCE [LARGE SCALE GENOMIC DNA]</scope>
    <source>
        <strain evidence="12 13">ATCC 34112</strain>
    </source>
</reference>
<keyword evidence="10" id="KW-0472">Membrane</keyword>
<comment type="function">
    <text evidence="11">Component of the ubiquinol-cytochrome c oxidoreductase, a multisubunit transmembrane complex that is part of the mitochondrial electron transport chain which drives oxidative phosphorylation. The complex plays an important role in the uptake of multiple carbon sources present in different host niches.</text>
</comment>
<name>A0A1V9Z6P7_9STRA</name>
<evidence type="ECO:0000256" key="10">
    <source>
        <dbReference type="ARBA" id="ARBA00023136"/>
    </source>
</evidence>
<keyword evidence="13" id="KW-1185">Reference proteome</keyword>
<dbReference type="Proteomes" id="UP000243217">
    <property type="component" value="Unassembled WGS sequence"/>
</dbReference>
<keyword evidence="5" id="KW-0812">Transmembrane</keyword>
<dbReference type="GO" id="GO:0006122">
    <property type="term" value="P:mitochondrial electron transport, ubiquinol to cytochrome c"/>
    <property type="evidence" value="ECO:0007669"/>
    <property type="project" value="UniProtKB-UniRule"/>
</dbReference>
<dbReference type="EMBL" id="JNBS01002242">
    <property type="protein sequence ID" value="OQR93612.1"/>
    <property type="molecule type" value="Genomic_DNA"/>
</dbReference>
<gene>
    <name evidence="12" type="ORF">THRCLA_22296</name>
</gene>
<dbReference type="InterPro" id="IPR036642">
    <property type="entry name" value="Cyt_bc1_su8_sf"/>
</dbReference>
<comment type="subcellular location">
    <subcellularLocation>
        <location evidence="1 11">Mitochondrion inner membrane</location>
        <topology evidence="1 11">Single-pass membrane protein</topology>
    </subcellularLocation>
</comment>
<dbReference type="GO" id="GO:0005743">
    <property type="term" value="C:mitochondrial inner membrane"/>
    <property type="evidence" value="ECO:0007669"/>
    <property type="project" value="UniProtKB-SubCell"/>
</dbReference>
<evidence type="ECO:0000313" key="12">
    <source>
        <dbReference type="EMBL" id="OQR93612.1"/>
    </source>
</evidence>
<evidence type="ECO:0000256" key="2">
    <source>
        <dbReference type="ARBA" id="ARBA00007668"/>
    </source>
</evidence>
<dbReference type="Pfam" id="PF02939">
    <property type="entry name" value="UcrQ"/>
    <property type="match status" value="1"/>
</dbReference>
<evidence type="ECO:0000256" key="11">
    <source>
        <dbReference type="RuleBase" id="RU368118"/>
    </source>
</evidence>
<comment type="caution">
    <text evidence="12">The sequence shown here is derived from an EMBL/GenBank/DDBJ whole genome shotgun (WGS) entry which is preliminary data.</text>
</comment>
<evidence type="ECO:0000256" key="5">
    <source>
        <dbReference type="ARBA" id="ARBA00022692"/>
    </source>
</evidence>
<dbReference type="PANTHER" id="PTHR12119">
    <property type="entry name" value="UBIQUINOL-CYTOCHROME C REDUCTASE COMPLEX UBIQUINONE-BINDING PROTEIN QP-C"/>
    <property type="match status" value="1"/>
</dbReference>
<dbReference type="Gene3D" id="1.20.5.210">
    <property type="entry name" value="Cytochrome b-c1 complex subunit 8"/>
    <property type="match status" value="1"/>
</dbReference>
<keyword evidence="6 11" id="KW-0999">Mitochondrion inner membrane</keyword>
<evidence type="ECO:0000256" key="6">
    <source>
        <dbReference type="ARBA" id="ARBA00022792"/>
    </source>
</evidence>
<proteinExistence type="inferred from homology"/>
<dbReference type="PANTHER" id="PTHR12119:SF2">
    <property type="entry name" value="CYTOCHROME B-C1 COMPLEX SUBUNIT 8"/>
    <property type="match status" value="1"/>
</dbReference>
<evidence type="ECO:0000256" key="7">
    <source>
        <dbReference type="ARBA" id="ARBA00022982"/>
    </source>
</evidence>
<accession>A0A1V9Z6P7</accession>
<keyword evidence="9 11" id="KW-0496">Mitochondrion</keyword>
<dbReference type="OrthoDB" id="57605at2759"/>
<keyword evidence="3 11" id="KW-0813">Transport</keyword>
<organism evidence="12 13">
    <name type="scientific">Thraustotheca clavata</name>
    <dbReference type="NCBI Taxonomy" id="74557"/>
    <lineage>
        <taxon>Eukaryota</taxon>
        <taxon>Sar</taxon>
        <taxon>Stramenopiles</taxon>
        <taxon>Oomycota</taxon>
        <taxon>Saprolegniomycetes</taxon>
        <taxon>Saprolegniales</taxon>
        <taxon>Achlyaceae</taxon>
        <taxon>Thraustotheca</taxon>
    </lineage>
</organism>
<evidence type="ECO:0000256" key="3">
    <source>
        <dbReference type="ARBA" id="ARBA00022448"/>
    </source>
</evidence>
<protein>
    <recommendedName>
        <fullName evidence="11">Cytochrome b-c1 complex subunit 8</fullName>
    </recommendedName>
    <alternativeName>
        <fullName evidence="11">Complex III subunit 8</fullName>
    </alternativeName>
</protein>
<evidence type="ECO:0000256" key="8">
    <source>
        <dbReference type="ARBA" id="ARBA00022989"/>
    </source>
</evidence>
<dbReference type="AlphaFoldDB" id="A0A1V9Z6P7"/>
<dbReference type="SUPFAM" id="SSF81508">
    <property type="entry name" value="Ubiquinone-binding protein QP-C of cytochrome bc1 complex (Ubiquinol-cytochrome c reductase)"/>
    <property type="match status" value="1"/>
</dbReference>
<evidence type="ECO:0000256" key="1">
    <source>
        <dbReference type="ARBA" id="ARBA00004434"/>
    </source>
</evidence>
<evidence type="ECO:0000313" key="13">
    <source>
        <dbReference type="Proteomes" id="UP000243217"/>
    </source>
</evidence>
<evidence type="ECO:0000256" key="4">
    <source>
        <dbReference type="ARBA" id="ARBA00022660"/>
    </source>
</evidence>
<evidence type="ECO:0000256" key="9">
    <source>
        <dbReference type="ARBA" id="ARBA00023128"/>
    </source>
</evidence>
<keyword evidence="4 11" id="KW-0679">Respiratory chain</keyword>
<dbReference type="InterPro" id="IPR004205">
    <property type="entry name" value="Cyt_bc1_su8"/>
</dbReference>
<keyword evidence="8" id="KW-1133">Transmembrane helix</keyword>